<dbReference type="PANTHER" id="PTHR30562">
    <property type="entry name" value="UVRC/OXIDOREDUCTASE"/>
    <property type="match status" value="1"/>
</dbReference>
<accession>A0A644XJZ6</accession>
<dbReference type="EMBL" id="VSSQ01002627">
    <property type="protein sequence ID" value="MPM16516.1"/>
    <property type="molecule type" value="Genomic_DNA"/>
</dbReference>
<dbReference type="SUPFAM" id="SSF82771">
    <property type="entry name" value="GIY-YIG endonuclease"/>
    <property type="match status" value="1"/>
</dbReference>
<dbReference type="Gene3D" id="1.10.150.20">
    <property type="entry name" value="5' to 3' exonuclease, C-terminal subdomain"/>
    <property type="match status" value="1"/>
</dbReference>
<dbReference type="InterPro" id="IPR036876">
    <property type="entry name" value="UVR_dom_sf"/>
</dbReference>
<dbReference type="Gene3D" id="3.30.420.340">
    <property type="entry name" value="UvrC, RNAse H endonuclease domain"/>
    <property type="match status" value="1"/>
</dbReference>
<dbReference type="PANTHER" id="PTHR30562:SF1">
    <property type="entry name" value="UVRABC SYSTEM PROTEIN C"/>
    <property type="match status" value="1"/>
</dbReference>
<gene>
    <name evidence="9" type="primary">uvrC_24</name>
    <name evidence="9" type="ORF">SDC9_62897</name>
</gene>
<dbReference type="SMART" id="SM00465">
    <property type="entry name" value="GIYc"/>
    <property type="match status" value="1"/>
</dbReference>
<dbReference type="Pfam" id="PF02151">
    <property type="entry name" value="UVR"/>
    <property type="match status" value="1"/>
</dbReference>
<dbReference type="InterPro" id="IPR035901">
    <property type="entry name" value="GIY-YIG_endonuc_sf"/>
</dbReference>
<keyword evidence="3" id="KW-0228">DNA excision</keyword>
<protein>
    <submittedName>
        <fullName evidence="9">UvrABC system protein C</fullName>
    </submittedName>
</protein>
<evidence type="ECO:0000259" key="7">
    <source>
        <dbReference type="PROSITE" id="PS50164"/>
    </source>
</evidence>
<dbReference type="InterPro" id="IPR000305">
    <property type="entry name" value="GIY-YIG_endonuc"/>
</dbReference>
<dbReference type="GO" id="GO:0006289">
    <property type="term" value="P:nucleotide-excision repair"/>
    <property type="evidence" value="ECO:0007669"/>
    <property type="project" value="InterPro"/>
</dbReference>
<evidence type="ECO:0000259" key="8">
    <source>
        <dbReference type="PROSITE" id="PS50165"/>
    </source>
</evidence>
<keyword evidence="4" id="KW-0267">Excision nuclease</keyword>
<dbReference type="Gene3D" id="3.40.1440.10">
    <property type="entry name" value="GIY-YIG endonuclease"/>
    <property type="match status" value="1"/>
</dbReference>
<evidence type="ECO:0000313" key="9">
    <source>
        <dbReference type="EMBL" id="MPM16516.1"/>
    </source>
</evidence>
<dbReference type="PROSITE" id="PS50151">
    <property type="entry name" value="UVR"/>
    <property type="match status" value="1"/>
</dbReference>
<organism evidence="9">
    <name type="scientific">bioreactor metagenome</name>
    <dbReference type="NCBI Taxonomy" id="1076179"/>
    <lineage>
        <taxon>unclassified sequences</taxon>
        <taxon>metagenomes</taxon>
        <taxon>ecological metagenomes</taxon>
    </lineage>
</organism>
<dbReference type="SMART" id="SM00278">
    <property type="entry name" value="HhH1"/>
    <property type="match status" value="2"/>
</dbReference>
<dbReference type="InterPro" id="IPR001162">
    <property type="entry name" value="UvrC_RNase_H_dom"/>
</dbReference>
<dbReference type="PROSITE" id="PS50164">
    <property type="entry name" value="GIY_YIG"/>
    <property type="match status" value="1"/>
</dbReference>
<dbReference type="FunFam" id="3.40.1440.10:FF:000001">
    <property type="entry name" value="UvrABC system protein C"/>
    <property type="match status" value="1"/>
</dbReference>
<name>A0A644XJZ6_9ZZZZ</name>
<dbReference type="GO" id="GO:0009380">
    <property type="term" value="C:excinuclease repair complex"/>
    <property type="evidence" value="ECO:0007669"/>
    <property type="project" value="InterPro"/>
</dbReference>
<dbReference type="NCBIfam" id="TIGR00194">
    <property type="entry name" value="uvrC"/>
    <property type="match status" value="1"/>
</dbReference>
<keyword evidence="2" id="KW-0227">DNA damage</keyword>
<reference evidence="9" key="1">
    <citation type="submission" date="2019-08" db="EMBL/GenBank/DDBJ databases">
        <authorList>
            <person name="Kucharzyk K."/>
            <person name="Murdoch R.W."/>
            <person name="Higgins S."/>
            <person name="Loffler F."/>
        </authorList>
    </citation>
    <scope>NUCLEOTIDE SEQUENCE</scope>
</reference>
<sequence length="605" mass="67837">MDNRILALREKARALPESPGVYLMKDETGKIIYVGKAKVLKNRVSSYFVGIERHLAKVRRMVEHVADFDYLVCGSEMEALVLECSQIKHYMPHYNILLKDDKNYPYVKVTLSEEYPRVVFTRRREEDGAKYFGPYSGNVGEIVTTVEKTFKLPSCKRRFPQEIGRGRPCLNYAIKNCMGVCTGKVPRAQYLEAVGEAVEFLDGRYREVAHDLEQKMEAASEELRFEEAARLRDRLTALRALGERQKVVSAPSVERDVIALVSDESRACVMVFYIREGKLTGTDSFVVDAEEFEDAPEGMAAFVKQHYLLRSDIPRELLFSAEPADAKLLEEYLSQRVGRRVHIKMPQRGEARQAVALAQQNAREGLQKAASRAERVERGVAELGKLCGLHEPPARIEALDISNTAGSEVVGGLVVFQNGKPSKADYKRYKVKTVEGQDDYDSMREIIWRRFRRYKAGDEGFSELPDLLLLDGGKGQLSAVLEVLSELEISLPVFGMVKDDKHRTRGLVGPDGEITPSPLNAGFVLVGRIQEEVHRYAIAYHRSLRGKKTFSSALTGIEGVGQKRAEALLTTFKSLEGIRAASEEELASVPGMSRAAARAVKQYFS</sequence>
<dbReference type="InterPro" id="IPR004791">
    <property type="entry name" value="UvrC"/>
</dbReference>
<dbReference type="HAMAP" id="MF_00203">
    <property type="entry name" value="UvrC"/>
    <property type="match status" value="1"/>
</dbReference>
<keyword evidence="1" id="KW-0963">Cytoplasm</keyword>
<evidence type="ECO:0000259" key="6">
    <source>
        <dbReference type="PROSITE" id="PS50151"/>
    </source>
</evidence>
<dbReference type="InterPro" id="IPR050066">
    <property type="entry name" value="UvrABC_protein_C"/>
</dbReference>
<dbReference type="InterPro" id="IPR038476">
    <property type="entry name" value="UvrC_RNase_H_dom_sf"/>
</dbReference>
<dbReference type="Pfam" id="PF01541">
    <property type="entry name" value="GIY-YIG"/>
    <property type="match status" value="1"/>
</dbReference>
<dbReference type="NCBIfam" id="NF001824">
    <property type="entry name" value="PRK00558.1-5"/>
    <property type="match status" value="1"/>
</dbReference>
<evidence type="ECO:0000256" key="2">
    <source>
        <dbReference type="ARBA" id="ARBA00022763"/>
    </source>
</evidence>
<keyword evidence="5" id="KW-0234">DNA repair</keyword>
<feature type="domain" description="UVR" evidence="6">
    <location>
        <begin position="206"/>
        <end position="241"/>
    </location>
</feature>
<dbReference type="Pfam" id="PF14520">
    <property type="entry name" value="HHH_5"/>
    <property type="match status" value="1"/>
</dbReference>
<dbReference type="InterPro" id="IPR047296">
    <property type="entry name" value="GIY-YIG_UvrC_Cho"/>
</dbReference>
<dbReference type="SUPFAM" id="SSF46600">
    <property type="entry name" value="C-terminal UvrC-binding domain of UvrB"/>
    <property type="match status" value="1"/>
</dbReference>
<dbReference type="Gene3D" id="4.10.860.10">
    <property type="entry name" value="UVR domain"/>
    <property type="match status" value="1"/>
</dbReference>
<feature type="domain" description="UvrC family homology region profile" evidence="8">
    <location>
        <begin position="257"/>
        <end position="484"/>
    </location>
</feature>
<dbReference type="PROSITE" id="PS50165">
    <property type="entry name" value="UVRC"/>
    <property type="match status" value="1"/>
</dbReference>
<dbReference type="CDD" id="cd10434">
    <property type="entry name" value="GIY-YIG_UvrC_Cho"/>
    <property type="match status" value="1"/>
</dbReference>
<dbReference type="InterPro" id="IPR003583">
    <property type="entry name" value="Hlx-hairpin-Hlx_DNA-bd_motif"/>
</dbReference>
<dbReference type="GO" id="GO:0003677">
    <property type="term" value="F:DNA binding"/>
    <property type="evidence" value="ECO:0007669"/>
    <property type="project" value="InterPro"/>
</dbReference>
<evidence type="ECO:0000256" key="1">
    <source>
        <dbReference type="ARBA" id="ARBA00022490"/>
    </source>
</evidence>
<comment type="caution">
    <text evidence="9">The sequence shown here is derived from an EMBL/GenBank/DDBJ whole genome shotgun (WGS) entry which is preliminary data.</text>
</comment>
<proteinExistence type="inferred from homology"/>
<evidence type="ECO:0000256" key="3">
    <source>
        <dbReference type="ARBA" id="ARBA00022769"/>
    </source>
</evidence>
<dbReference type="Pfam" id="PF22920">
    <property type="entry name" value="UvrC_RNaseH"/>
    <property type="match status" value="1"/>
</dbReference>
<dbReference type="InterPro" id="IPR010994">
    <property type="entry name" value="RuvA_2-like"/>
</dbReference>
<feature type="domain" description="GIY-YIG" evidence="7">
    <location>
        <begin position="17"/>
        <end position="96"/>
    </location>
</feature>
<dbReference type="InterPro" id="IPR001943">
    <property type="entry name" value="UVR_dom"/>
</dbReference>
<dbReference type="AlphaFoldDB" id="A0A644XJZ6"/>
<evidence type="ECO:0000256" key="4">
    <source>
        <dbReference type="ARBA" id="ARBA00022881"/>
    </source>
</evidence>
<dbReference type="GO" id="GO:0009381">
    <property type="term" value="F:excinuclease ABC activity"/>
    <property type="evidence" value="ECO:0007669"/>
    <property type="project" value="InterPro"/>
</dbReference>
<evidence type="ECO:0000256" key="5">
    <source>
        <dbReference type="ARBA" id="ARBA00023204"/>
    </source>
</evidence>
<dbReference type="SUPFAM" id="SSF47781">
    <property type="entry name" value="RuvA domain 2-like"/>
    <property type="match status" value="1"/>
</dbReference>
<dbReference type="Pfam" id="PF08459">
    <property type="entry name" value="UvrC_RNaseH_dom"/>
    <property type="match status" value="1"/>
</dbReference>